<dbReference type="STRING" id="158441.A0A226E5E7"/>
<feature type="transmembrane region" description="Helical" evidence="7">
    <location>
        <begin position="152"/>
        <end position="171"/>
    </location>
</feature>
<dbReference type="AlphaFoldDB" id="A0A226E5E7"/>
<evidence type="ECO:0000256" key="2">
    <source>
        <dbReference type="ARBA" id="ARBA00022692"/>
    </source>
</evidence>
<keyword evidence="5 7" id="KW-0472">Membrane</keyword>
<comment type="subcellular location">
    <subcellularLocation>
        <location evidence="1">Endoplasmic reticulum membrane</location>
        <topology evidence="1">Multi-pass membrane protein</topology>
    </subcellularLocation>
</comment>
<dbReference type="GO" id="GO:0005789">
    <property type="term" value="C:endoplasmic reticulum membrane"/>
    <property type="evidence" value="ECO:0007669"/>
    <property type="project" value="UniProtKB-SubCell"/>
</dbReference>
<proteinExistence type="predicted"/>
<dbReference type="GO" id="GO:0070072">
    <property type="term" value="P:vacuolar proton-transporting V-type ATPase complex assembly"/>
    <property type="evidence" value="ECO:0007669"/>
    <property type="project" value="InterPro"/>
</dbReference>
<keyword evidence="3" id="KW-0256">Endoplasmic reticulum</keyword>
<sequence>MSDYSEKNDRSNLGVIPDSTVHMRPGAGYNKYLSKSDCTLQSKWNGKSVLSIGEVKELWKEIHGAASLREMEANPNKKKIYLHELLINSEVLLPKLQIPERNPELEKRVAALKNYLADKEYQRMTQNVSNSSHHNHNPEDTIGFQMKQMNSALIAVFQFVISIACAFFFGFSGVELFIGELELAVKLLLGIGIALIVGAAELYFLAVNFAASEANGNSSSSLESSKLSTKGIKPGNFHLKTS</sequence>
<evidence type="ECO:0000256" key="4">
    <source>
        <dbReference type="ARBA" id="ARBA00022989"/>
    </source>
</evidence>
<comment type="caution">
    <text evidence="8">The sequence shown here is derived from an EMBL/GenBank/DDBJ whole genome shotgun (WGS) entry which is preliminary data.</text>
</comment>
<evidence type="ECO:0000256" key="1">
    <source>
        <dbReference type="ARBA" id="ARBA00004477"/>
    </source>
</evidence>
<dbReference type="InterPro" id="IPR021013">
    <property type="entry name" value="ATPase_Vma12"/>
</dbReference>
<accession>A0A226E5E7</accession>
<dbReference type="Pfam" id="PF11712">
    <property type="entry name" value="Vma12"/>
    <property type="match status" value="1"/>
</dbReference>
<protein>
    <submittedName>
        <fullName evidence="8">Hemoglobin cathodic subunit alpha</fullName>
    </submittedName>
</protein>
<feature type="region of interest" description="Disordered" evidence="6">
    <location>
        <begin position="215"/>
        <end position="242"/>
    </location>
</feature>
<reference evidence="8 9" key="1">
    <citation type="submission" date="2015-12" db="EMBL/GenBank/DDBJ databases">
        <title>The genome of Folsomia candida.</title>
        <authorList>
            <person name="Faddeeva A."/>
            <person name="Derks M.F."/>
            <person name="Anvar Y."/>
            <person name="Smit S."/>
            <person name="Van Straalen N."/>
            <person name="Roelofs D."/>
        </authorList>
    </citation>
    <scope>NUCLEOTIDE SEQUENCE [LARGE SCALE GENOMIC DNA]</scope>
    <source>
        <strain evidence="8 9">VU population</strain>
        <tissue evidence="8">Whole body</tissue>
    </source>
</reference>
<keyword evidence="2 7" id="KW-0812">Transmembrane</keyword>
<evidence type="ECO:0000256" key="3">
    <source>
        <dbReference type="ARBA" id="ARBA00022824"/>
    </source>
</evidence>
<evidence type="ECO:0000256" key="5">
    <source>
        <dbReference type="ARBA" id="ARBA00023136"/>
    </source>
</evidence>
<evidence type="ECO:0000313" key="9">
    <source>
        <dbReference type="Proteomes" id="UP000198287"/>
    </source>
</evidence>
<keyword evidence="4 7" id="KW-1133">Transmembrane helix</keyword>
<evidence type="ECO:0000256" key="6">
    <source>
        <dbReference type="SAM" id="MobiDB-lite"/>
    </source>
</evidence>
<dbReference type="EMBL" id="LNIX01000007">
    <property type="protein sequence ID" value="OXA52187.1"/>
    <property type="molecule type" value="Genomic_DNA"/>
</dbReference>
<evidence type="ECO:0000256" key="7">
    <source>
        <dbReference type="SAM" id="Phobius"/>
    </source>
</evidence>
<feature type="compositionally biased region" description="Low complexity" evidence="6">
    <location>
        <begin position="215"/>
        <end position="231"/>
    </location>
</feature>
<dbReference type="OrthoDB" id="19981at2759"/>
<dbReference type="PANTHER" id="PTHR31394:SF1">
    <property type="entry name" value="TRANSMEMBRANE PROTEIN 199"/>
    <property type="match status" value="1"/>
</dbReference>
<name>A0A226E5E7_FOLCA</name>
<keyword evidence="9" id="KW-1185">Reference proteome</keyword>
<dbReference type="PANTHER" id="PTHR31394">
    <property type="entry name" value="TRANSMEMBRANE PROTEIN 199"/>
    <property type="match status" value="1"/>
</dbReference>
<feature type="transmembrane region" description="Helical" evidence="7">
    <location>
        <begin position="183"/>
        <end position="205"/>
    </location>
</feature>
<gene>
    <name evidence="8" type="ORF">Fcan01_13108</name>
</gene>
<evidence type="ECO:0000313" key="8">
    <source>
        <dbReference type="EMBL" id="OXA52187.1"/>
    </source>
</evidence>
<dbReference type="Proteomes" id="UP000198287">
    <property type="component" value="Unassembled WGS sequence"/>
</dbReference>
<organism evidence="8 9">
    <name type="scientific">Folsomia candida</name>
    <name type="common">Springtail</name>
    <dbReference type="NCBI Taxonomy" id="158441"/>
    <lineage>
        <taxon>Eukaryota</taxon>
        <taxon>Metazoa</taxon>
        <taxon>Ecdysozoa</taxon>
        <taxon>Arthropoda</taxon>
        <taxon>Hexapoda</taxon>
        <taxon>Collembola</taxon>
        <taxon>Entomobryomorpha</taxon>
        <taxon>Isotomoidea</taxon>
        <taxon>Isotomidae</taxon>
        <taxon>Proisotominae</taxon>
        <taxon>Folsomia</taxon>
    </lineage>
</organism>